<dbReference type="SUPFAM" id="SSF56349">
    <property type="entry name" value="DNA breaking-rejoining enzymes"/>
    <property type="match status" value="1"/>
</dbReference>
<dbReference type="InterPro" id="IPR050090">
    <property type="entry name" value="Tyrosine_recombinase_XerCD"/>
</dbReference>
<protein>
    <recommendedName>
        <fullName evidence="3">Tyr recombinase domain-containing protein</fullName>
    </recommendedName>
</protein>
<dbReference type="InterPro" id="IPR002104">
    <property type="entry name" value="Integrase_catalytic"/>
</dbReference>
<comment type="caution">
    <text evidence="4">The sequence shown here is derived from an EMBL/GenBank/DDBJ whole genome shotgun (WGS) entry which is preliminary data.</text>
</comment>
<keyword evidence="1" id="KW-0229">DNA integration</keyword>
<accession>A0AA37RIE5</accession>
<keyword evidence="2" id="KW-0233">DNA recombination</keyword>
<dbReference type="GO" id="GO:0006310">
    <property type="term" value="P:DNA recombination"/>
    <property type="evidence" value="ECO:0007669"/>
    <property type="project" value="UniProtKB-KW"/>
</dbReference>
<evidence type="ECO:0000256" key="2">
    <source>
        <dbReference type="ARBA" id="ARBA00023172"/>
    </source>
</evidence>
<dbReference type="InterPro" id="IPR011010">
    <property type="entry name" value="DNA_brk_join_enz"/>
</dbReference>
<gene>
    <name evidence="4" type="ORF">PPUN14671_46350</name>
</gene>
<dbReference type="GO" id="GO:0003677">
    <property type="term" value="F:DNA binding"/>
    <property type="evidence" value="ECO:0007669"/>
    <property type="project" value="InterPro"/>
</dbReference>
<evidence type="ECO:0000313" key="4">
    <source>
        <dbReference type="EMBL" id="GLO37798.1"/>
    </source>
</evidence>
<dbReference type="PANTHER" id="PTHR30349">
    <property type="entry name" value="PHAGE INTEGRASE-RELATED"/>
    <property type="match status" value="1"/>
</dbReference>
<name>A0AA37RIE5_PSEPU</name>
<reference evidence="4" key="1">
    <citation type="submission" date="2023-01" db="EMBL/GenBank/DDBJ databases">
        <title>Whole-genome sequence of Pseudomonas putida NBRC 14671.</title>
        <authorList>
            <person name="Morohoshi T."/>
            <person name="Someya N."/>
        </authorList>
    </citation>
    <scope>NUCLEOTIDE SEQUENCE</scope>
    <source>
        <strain evidence="4">NBRC 14671</strain>
    </source>
</reference>
<organism evidence="4 5">
    <name type="scientific">Pseudomonas putida</name>
    <name type="common">Arthrobacter siderocapsulatus</name>
    <dbReference type="NCBI Taxonomy" id="303"/>
    <lineage>
        <taxon>Bacteria</taxon>
        <taxon>Pseudomonadati</taxon>
        <taxon>Pseudomonadota</taxon>
        <taxon>Gammaproteobacteria</taxon>
        <taxon>Pseudomonadales</taxon>
        <taxon>Pseudomonadaceae</taxon>
        <taxon>Pseudomonas</taxon>
    </lineage>
</organism>
<dbReference type="GO" id="GO:0015074">
    <property type="term" value="P:DNA integration"/>
    <property type="evidence" value="ECO:0007669"/>
    <property type="project" value="UniProtKB-KW"/>
</dbReference>
<proteinExistence type="predicted"/>
<evidence type="ECO:0000256" key="1">
    <source>
        <dbReference type="ARBA" id="ARBA00022908"/>
    </source>
</evidence>
<feature type="domain" description="Tyr recombinase" evidence="3">
    <location>
        <begin position="214"/>
        <end position="444"/>
    </location>
</feature>
<dbReference type="EMBL" id="BSKJ01000013">
    <property type="protein sequence ID" value="GLO37798.1"/>
    <property type="molecule type" value="Genomic_DNA"/>
</dbReference>
<evidence type="ECO:0000313" key="5">
    <source>
        <dbReference type="Proteomes" id="UP001161257"/>
    </source>
</evidence>
<dbReference type="RefSeq" id="WP_284356928.1">
    <property type="nucleotide sequence ID" value="NZ_BSKF01000016.1"/>
</dbReference>
<dbReference type="PANTHER" id="PTHR30349:SF64">
    <property type="entry name" value="PROPHAGE INTEGRASE INTD-RELATED"/>
    <property type="match status" value="1"/>
</dbReference>
<dbReference type="InterPro" id="IPR013762">
    <property type="entry name" value="Integrase-like_cat_sf"/>
</dbReference>
<dbReference type="Proteomes" id="UP001161257">
    <property type="component" value="Unassembled WGS sequence"/>
</dbReference>
<evidence type="ECO:0000259" key="3">
    <source>
        <dbReference type="PROSITE" id="PS51898"/>
    </source>
</evidence>
<dbReference type="CDD" id="cd00397">
    <property type="entry name" value="DNA_BRE_C"/>
    <property type="match status" value="1"/>
</dbReference>
<dbReference type="AlphaFoldDB" id="A0AA37RIE5"/>
<dbReference type="Gene3D" id="1.10.443.10">
    <property type="entry name" value="Intergrase catalytic core"/>
    <property type="match status" value="1"/>
</dbReference>
<dbReference type="PROSITE" id="PS51898">
    <property type="entry name" value="TYR_RECOMBINASE"/>
    <property type="match status" value="1"/>
</dbReference>
<dbReference type="Pfam" id="PF00589">
    <property type="entry name" value="Phage_integrase"/>
    <property type="match status" value="1"/>
</dbReference>
<sequence>MLVVENAKPNNPPSPPIIIPAQKNGRSYYTIVSHDKTTDDFFNAWSYQLRKKKSKNTNKAYTEYNGVLLSYVHHIAFQHGELTAPLLSEAIEHYESFLVFGTESDVPMVRRAARALGNRNLSGSSVGVALAALNSFVDASERFRLGMIELEQRGYIASKSLSGFSLAQTVRIESPQKVRTAIKENSWLAGCLAGGARRIKRKGLSAISKPSDLAHTDMYGGDEFAFPIDKCAELIRSATCSRDRMLWSLLAACGARVSEAQTMLNIDIDPSLEEHLSRVRIIDPDTRRNVLIKYLSEEEINGLPHKGRAHPQTFLIEPFASMFWIALEEYKADLRKQNYMAPITHDFLLRNLQTGAPMTNSYQTLYERFRDAAKKITGRQYGFHSLRHMYGYYLVNHCPNPLPGSNKKYGLPLETVQKLMGHARLKTTRRYARQDAHLLQATLAAANMARLTGGPKTVIEARIAFHNEEITRLKQLSLEAK</sequence>